<dbReference type="Pfam" id="PF01126">
    <property type="entry name" value="Heme_oxygenase"/>
    <property type="match status" value="1"/>
</dbReference>
<proteinExistence type="predicted"/>
<evidence type="ECO:0000313" key="1">
    <source>
        <dbReference type="EMBL" id="MBC5862935.1"/>
    </source>
</evidence>
<dbReference type="SUPFAM" id="SSF48613">
    <property type="entry name" value="Heme oxygenase-like"/>
    <property type="match status" value="1"/>
</dbReference>
<keyword evidence="2" id="KW-1185">Reference proteome</keyword>
<dbReference type="InterPro" id="IPR016084">
    <property type="entry name" value="Haem_Oase-like_multi-hlx"/>
</dbReference>
<sequence>MFIQNLRAATACSHKQLEQNNLSQALLSNNVNETIYSSYLIQLYSFVKGFEQYVYPELEPHFLNINNRRKAHFIEEDLKALGITVDKNRLLKEVFFRDTYPDVYLAAGALYVLEGSTLGGQIIVKHLQKAMPPDLLNASYFLGYQQRTGSMWKEFLQQFTALPQSTQQEQQIITGAFNTFKIINNLLSKSNKKI</sequence>
<dbReference type="CDD" id="cd19166">
    <property type="entry name" value="HemeO-bac"/>
    <property type="match status" value="1"/>
</dbReference>
<protein>
    <submittedName>
        <fullName evidence="1">Biliverdin-producing heme oxygenase</fullName>
    </submittedName>
</protein>
<reference evidence="1 2" key="1">
    <citation type="submission" date="2020-08" db="EMBL/GenBank/DDBJ databases">
        <title>Description of novel Flavobacterium F-400 isolate.</title>
        <authorList>
            <person name="Saticioglu I."/>
            <person name="Duman M."/>
            <person name="Altun S."/>
        </authorList>
    </citation>
    <scope>NUCLEOTIDE SEQUENCE [LARGE SCALE GENOMIC DNA]</scope>
    <source>
        <strain evidence="1 2">F-400</strain>
    </source>
</reference>
<dbReference type="RefSeq" id="WP_166134255.1">
    <property type="nucleotide sequence ID" value="NZ_JAAOBY010000002.1"/>
</dbReference>
<accession>A0ABR7JEN5</accession>
<name>A0ABR7JEN5_9FLAO</name>
<evidence type="ECO:0000313" key="2">
    <source>
        <dbReference type="Proteomes" id="UP000621670"/>
    </source>
</evidence>
<dbReference type="Gene3D" id="1.20.910.10">
    <property type="entry name" value="Heme oxygenase-like"/>
    <property type="match status" value="1"/>
</dbReference>
<gene>
    <name evidence="1" type="ORF">H8R26_05820</name>
</gene>
<dbReference type="Proteomes" id="UP000621670">
    <property type="component" value="Unassembled WGS sequence"/>
</dbReference>
<dbReference type="EMBL" id="JACRUM010000002">
    <property type="protein sequence ID" value="MBC5862935.1"/>
    <property type="molecule type" value="Genomic_DNA"/>
</dbReference>
<organism evidence="1 2">
    <name type="scientific">Flavobacterium turcicum</name>
    <dbReference type="NCBI Taxonomy" id="2764718"/>
    <lineage>
        <taxon>Bacteria</taxon>
        <taxon>Pseudomonadati</taxon>
        <taxon>Bacteroidota</taxon>
        <taxon>Flavobacteriia</taxon>
        <taxon>Flavobacteriales</taxon>
        <taxon>Flavobacteriaceae</taxon>
        <taxon>Flavobacterium</taxon>
    </lineage>
</organism>
<dbReference type="InterPro" id="IPR016053">
    <property type="entry name" value="Haem_Oase-like"/>
</dbReference>
<comment type="caution">
    <text evidence="1">The sequence shown here is derived from an EMBL/GenBank/DDBJ whole genome shotgun (WGS) entry which is preliminary data.</text>
</comment>